<feature type="domain" description="Saccharopine dehydrogenase NADP binding" evidence="4">
    <location>
        <begin position="8"/>
        <end position="143"/>
    </location>
</feature>
<evidence type="ECO:0000256" key="3">
    <source>
        <dbReference type="SAM" id="Phobius"/>
    </source>
</evidence>
<name>A0A8T0GT16_CERPU</name>
<comment type="similarity">
    <text evidence="1">Belongs to the saccharopine dehydrogenase family.</text>
</comment>
<evidence type="ECO:0000313" key="5">
    <source>
        <dbReference type="EMBL" id="KAG0561717.1"/>
    </source>
</evidence>
<dbReference type="OrthoDB" id="10268090at2759"/>
<dbReference type="InterPro" id="IPR036291">
    <property type="entry name" value="NAD(P)-bd_dom_sf"/>
</dbReference>
<feature type="transmembrane region" description="Helical" evidence="3">
    <location>
        <begin position="297"/>
        <end position="316"/>
    </location>
</feature>
<gene>
    <name evidence="5" type="ORF">KC19_9G086000</name>
</gene>
<feature type="region of interest" description="Disordered" evidence="2">
    <location>
        <begin position="209"/>
        <end position="229"/>
    </location>
</feature>
<keyword evidence="3" id="KW-0812">Transmembrane</keyword>
<evidence type="ECO:0000256" key="2">
    <source>
        <dbReference type="SAM" id="MobiDB-lite"/>
    </source>
</evidence>
<proteinExistence type="inferred from homology"/>
<dbReference type="InterPro" id="IPR005097">
    <property type="entry name" value="Sacchrp_dh_NADP-bd"/>
</dbReference>
<evidence type="ECO:0000256" key="1">
    <source>
        <dbReference type="ARBA" id="ARBA00038048"/>
    </source>
</evidence>
<feature type="compositionally biased region" description="Basic residues" evidence="2">
    <location>
        <begin position="209"/>
        <end position="218"/>
    </location>
</feature>
<dbReference type="GO" id="GO:0009247">
    <property type="term" value="P:glycolipid biosynthetic process"/>
    <property type="evidence" value="ECO:0007669"/>
    <property type="project" value="TreeGrafter"/>
</dbReference>
<keyword evidence="3" id="KW-1133">Transmembrane helix</keyword>
<dbReference type="AlphaFoldDB" id="A0A8T0GT16"/>
<sequence>MAEELVDIVILGASGFTGKYVLRELLKFANPPNSAPRKIAIAGRSRKKLAAALTWASSDPNLSSSVPIFEADVNSVQSLVTLCKKTKVLVSCVGPYRKYGRPVVEACVEAGVDYLDITGEPEFMEEMEHLYHEKAMQSGSLVVSACGYDSIPAEFGVIYNTQQWEEPSVANTVDSYLVLETKGKRIKGNIGTWESLVLGVANEANLQKLRKSRPRRSRPQIPGGSSKRPGLIHWEENAGGWAVRLPSADATVVRRTHATMVDNPNGLPKAGGEPSDEKPWASIKPVHYGCYVIQKSFVGIIGMFILGFILVVFTQFKAGQKLLVQYPELFSLGTFHKEGPSEEEIEQAYFRMIYVGRGYSDSAKISSGSKPDKEIVTRISGPEIGYVTTPIVLIQAALIMLDERRSLPKGGVLTPGVVFGGTDYIQRLQQNGMSFDVISTKKI</sequence>
<evidence type="ECO:0000313" key="6">
    <source>
        <dbReference type="Proteomes" id="UP000822688"/>
    </source>
</evidence>
<comment type="caution">
    <text evidence="5">The sequence shown here is derived from an EMBL/GenBank/DDBJ whole genome shotgun (WGS) entry which is preliminary data.</text>
</comment>
<dbReference type="GO" id="GO:0005886">
    <property type="term" value="C:plasma membrane"/>
    <property type="evidence" value="ECO:0007669"/>
    <property type="project" value="TreeGrafter"/>
</dbReference>
<dbReference type="Gene3D" id="3.40.50.720">
    <property type="entry name" value="NAD(P)-binding Rossmann-like Domain"/>
    <property type="match status" value="1"/>
</dbReference>
<dbReference type="PANTHER" id="PTHR12286">
    <property type="entry name" value="SACCHAROPINE DEHYDROGENASE-LIKE OXIDOREDUCTASE"/>
    <property type="match status" value="1"/>
</dbReference>
<dbReference type="GO" id="GO:0005811">
    <property type="term" value="C:lipid droplet"/>
    <property type="evidence" value="ECO:0007669"/>
    <property type="project" value="TreeGrafter"/>
</dbReference>
<protein>
    <recommendedName>
        <fullName evidence="4">Saccharopine dehydrogenase NADP binding domain-containing protein</fullName>
    </recommendedName>
</protein>
<dbReference type="Pfam" id="PF03435">
    <property type="entry name" value="Sacchrp_dh_NADP"/>
    <property type="match status" value="1"/>
</dbReference>
<dbReference type="PANTHER" id="PTHR12286:SF5">
    <property type="entry name" value="SACCHAROPINE DEHYDROGENASE-LIKE OXIDOREDUCTASE"/>
    <property type="match status" value="1"/>
</dbReference>
<dbReference type="Proteomes" id="UP000822688">
    <property type="component" value="Chromosome 9"/>
</dbReference>
<keyword evidence="6" id="KW-1185">Reference proteome</keyword>
<dbReference type="InterPro" id="IPR051276">
    <property type="entry name" value="Saccharopine_DH-like_oxidrdct"/>
</dbReference>
<dbReference type="EMBL" id="CM026430">
    <property type="protein sequence ID" value="KAG0561717.1"/>
    <property type="molecule type" value="Genomic_DNA"/>
</dbReference>
<dbReference type="SUPFAM" id="SSF51735">
    <property type="entry name" value="NAD(P)-binding Rossmann-fold domains"/>
    <property type="match status" value="1"/>
</dbReference>
<accession>A0A8T0GT16</accession>
<organism evidence="5 6">
    <name type="scientific">Ceratodon purpureus</name>
    <name type="common">Fire moss</name>
    <name type="synonym">Dicranum purpureum</name>
    <dbReference type="NCBI Taxonomy" id="3225"/>
    <lineage>
        <taxon>Eukaryota</taxon>
        <taxon>Viridiplantae</taxon>
        <taxon>Streptophyta</taxon>
        <taxon>Embryophyta</taxon>
        <taxon>Bryophyta</taxon>
        <taxon>Bryophytina</taxon>
        <taxon>Bryopsida</taxon>
        <taxon>Dicranidae</taxon>
        <taxon>Pseudoditrichales</taxon>
        <taxon>Ditrichaceae</taxon>
        <taxon>Ceratodon</taxon>
    </lineage>
</organism>
<evidence type="ECO:0000259" key="4">
    <source>
        <dbReference type="Pfam" id="PF03435"/>
    </source>
</evidence>
<keyword evidence="3" id="KW-0472">Membrane</keyword>
<dbReference type="GO" id="GO:0005739">
    <property type="term" value="C:mitochondrion"/>
    <property type="evidence" value="ECO:0007669"/>
    <property type="project" value="TreeGrafter"/>
</dbReference>
<reference evidence="5" key="1">
    <citation type="submission" date="2020-06" db="EMBL/GenBank/DDBJ databases">
        <title>WGS assembly of Ceratodon purpureus strain R40.</title>
        <authorList>
            <person name="Carey S.B."/>
            <person name="Jenkins J."/>
            <person name="Shu S."/>
            <person name="Lovell J.T."/>
            <person name="Sreedasyam A."/>
            <person name="Maumus F."/>
            <person name="Tiley G.P."/>
            <person name="Fernandez-Pozo N."/>
            <person name="Barry K."/>
            <person name="Chen C."/>
            <person name="Wang M."/>
            <person name="Lipzen A."/>
            <person name="Daum C."/>
            <person name="Saski C.A."/>
            <person name="Payton A.C."/>
            <person name="Mcbreen J.C."/>
            <person name="Conrad R.E."/>
            <person name="Kollar L.M."/>
            <person name="Olsson S."/>
            <person name="Huttunen S."/>
            <person name="Landis J.B."/>
            <person name="Wickett N.J."/>
            <person name="Johnson M.G."/>
            <person name="Rensing S.A."/>
            <person name="Grimwood J."/>
            <person name="Schmutz J."/>
            <person name="Mcdaniel S.F."/>
        </authorList>
    </citation>
    <scope>NUCLEOTIDE SEQUENCE</scope>
    <source>
        <strain evidence="5">R40</strain>
    </source>
</reference>